<proteinExistence type="predicted"/>
<feature type="transmembrane region" description="Helical" evidence="7">
    <location>
        <begin position="155"/>
        <end position="173"/>
    </location>
</feature>
<keyword evidence="6 7" id="KW-0472">Membrane</keyword>
<accession>A0A0G1UBK1</accession>
<feature type="transmembrane region" description="Helical" evidence="7">
    <location>
        <begin position="179"/>
        <end position="201"/>
    </location>
</feature>
<evidence type="ECO:0000313" key="10">
    <source>
        <dbReference type="Proteomes" id="UP000034956"/>
    </source>
</evidence>
<feature type="transmembrane region" description="Helical" evidence="7">
    <location>
        <begin position="21"/>
        <end position="44"/>
    </location>
</feature>
<keyword evidence="4 7" id="KW-0812">Transmembrane</keyword>
<reference evidence="9 10" key="1">
    <citation type="journal article" date="2015" name="Nature">
        <title>rRNA introns, odd ribosomes, and small enigmatic genomes across a large radiation of phyla.</title>
        <authorList>
            <person name="Brown C.T."/>
            <person name="Hug L.A."/>
            <person name="Thomas B.C."/>
            <person name="Sharon I."/>
            <person name="Castelle C.J."/>
            <person name="Singh A."/>
            <person name="Wilkins M.J."/>
            <person name="Williams K.H."/>
            <person name="Banfield J.F."/>
        </authorList>
    </citation>
    <scope>NUCLEOTIDE SEQUENCE [LARGE SCALE GENOMIC DNA]</scope>
</reference>
<dbReference type="EMBL" id="LCPF01000001">
    <property type="protein sequence ID" value="KKU91541.1"/>
    <property type="molecule type" value="Genomic_DNA"/>
</dbReference>
<dbReference type="Gene3D" id="1.20.1250.20">
    <property type="entry name" value="MFS general substrate transporter like domains"/>
    <property type="match status" value="1"/>
</dbReference>
<comment type="subcellular location">
    <subcellularLocation>
        <location evidence="1">Cell membrane</location>
        <topology evidence="1">Multi-pass membrane protein</topology>
    </subcellularLocation>
</comment>
<keyword evidence="3" id="KW-1003">Cell membrane</keyword>
<evidence type="ECO:0000256" key="3">
    <source>
        <dbReference type="ARBA" id="ARBA00022475"/>
    </source>
</evidence>
<dbReference type="PANTHER" id="PTHR23517">
    <property type="entry name" value="RESISTANCE PROTEIN MDTM, PUTATIVE-RELATED-RELATED"/>
    <property type="match status" value="1"/>
</dbReference>
<feature type="transmembrane region" description="Helical" evidence="7">
    <location>
        <begin position="50"/>
        <end position="75"/>
    </location>
</feature>
<dbReference type="PROSITE" id="PS50850">
    <property type="entry name" value="MFS"/>
    <property type="match status" value="1"/>
</dbReference>
<keyword evidence="5 7" id="KW-1133">Transmembrane helix</keyword>
<dbReference type="SUPFAM" id="SSF103473">
    <property type="entry name" value="MFS general substrate transporter"/>
    <property type="match status" value="1"/>
</dbReference>
<dbReference type="Proteomes" id="UP000034956">
    <property type="component" value="Unassembled WGS sequence"/>
</dbReference>
<evidence type="ECO:0000313" key="9">
    <source>
        <dbReference type="EMBL" id="KKU91541.1"/>
    </source>
</evidence>
<dbReference type="InterPro" id="IPR050171">
    <property type="entry name" value="MFS_Transporters"/>
</dbReference>
<dbReference type="InterPro" id="IPR011701">
    <property type="entry name" value="MFS"/>
</dbReference>
<evidence type="ECO:0000256" key="2">
    <source>
        <dbReference type="ARBA" id="ARBA00022448"/>
    </source>
</evidence>
<dbReference type="Pfam" id="PF07690">
    <property type="entry name" value="MFS_1"/>
    <property type="match status" value="1"/>
</dbReference>
<evidence type="ECO:0000259" key="8">
    <source>
        <dbReference type="PROSITE" id="PS50850"/>
    </source>
</evidence>
<comment type="caution">
    <text evidence="9">The sequence shown here is derived from an EMBL/GenBank/DDBJ whole genome shotgun (WGS) entry which is preliminary data.</text>
</comment>
<evidence type="ECO:0000256" key="5">
    <source>
        <dbReference type="ARBA" id="ARBA00022989"/>
    </source>
</evidence>
<dbReference type="GO" id="GO:0022857">
    <property type="term" value="F:transmembrane transporter activity"/>
    <property type="evidence" value="ECO:0007669"/>
    <property type="project" value="InterPro"/>
</dbReference>
<sequence>MRIKIDINVKDIKVNRVIKHLILADLTLWGGWGLISPVFSVFVVQKVPGATILSVGIAAAIYWIVKSVLQVPIAVYLDKHDGEKDDFYTLITALMITGLAAISFLLVRSVGALFFVTLIQAVGFGLYIPSWSSIFSRHLDREKYALDWSLDSTSVGLASGLAAFVGGGLVSLWGFPAVFIFGSVLSFTSALTLIMVPNLVLPKPTREADVIIKDHAPLDINK</sequence>
<feature type="transmembrane region" description="Helical" evidence="7">
    <location>
        <begin position="113"/>
        <end position="134"/>
    </location>
</feature>
<gene>
    <name evidence="9" type="ORF">UY23_C0001G0147</name>
</gene>
<evidence type="ECO:0000256" key="4">
    <source>
        <dbReference type="ARBA" id="ARBA00022692"/>
    </source>
</evidence>
<dbReference type="AlphaFoldDB" id="A0A0G1UBK1"/>
<evidence type="ECO:0000256" key="6">
    <source>
        <dbReference type="ARBA" id="ARBA00023136"/>
    </source>
</evidence>
<feature type="transmembrane region" description="Helical" evidence="7">
    <location>
        <begin position="87"/>
        <end position="107"/>
    </location>
</feature>
<organism evidence="9 10">
    <name type="scientific">Candidatus Jorgensenbacteria bacterium GW2011_GWA1_48_11</name>
    <dbReference type="NCBI Taxonomy" id="1618660"/>
    <lineage>
        <taxon>Bacteria</taxon>
        <taxon>Candidatus Joergenseniibacteriota</taxon>
    </lineage>
</organism>
<name>A0A0G1UBK1_9BACT</name>
<dbReference type="InterPro" id="IPR036259">
    <property type="entry name" value="MFS_trans_sf"/>
</dbReference>
<evidence type="ECO:0000256" key="7">
    <source>
        <dbReference type="SAM" id="Phobius"/>
    </source>
</evidence>
<keyword evidence="2" id="KW-0813">Transport</keyword>
<dbReference type="GO" id="GO:0005886">
    <property type="term" value="C:plasma membrane"/>
    <property type="evidence" value="ECO:0007669"/>
    <property type="project" value="UniProtKB-SubCell"/>
</dbReference>
<protein>
    <recommendedName>
        <fullName evidence="8">Major facilitator superfamily (MFS) profile domain-containing protein</fullName>
    </recommendedName>
</protein>
<dbReference type="InterPro" id="IPR020846">
    <property type="entry name" value="MFS_dom"/>
</dbReference>
<feature type="domain" description="Major facilitator superfamily (MFS) profile" evidence="8">
    <location>
        <begin position="17"/>
        <end position="222"/>
    </location>
</feature>
<evidence type="ECO:0000256" key="1">
    <source>
        <dbReference type="ARBA" id="ARBA00004651"/>
    </source>
</evidence>